<accession>A0A6I6E0D5</accession>
<name>A0A6I6E0D5_9MICO</name>
<gene>
    <name evidence="2" type="ORF">D7D94_07940</name>
</gene>
<dbReference type="RefSeq" id="WP_156242102.1">
    <property type="nucleotide sequence ID" value="NZ_BAAAZL010000004.1"/>
</dbReference>
<sequence>MAIGGRNLAATWIGGVVILAVVAGIGWAALPFLPVVGDWVVGVVNFFFDWLRSITPTRA</sequence>
<keyword evidence="3" id="KW-1185">Reference proteome</keyword>
<dbReference type="EMBL" id="CP032550">
    <property type="protein sequence ID" value="QGU27604.1"/>
    <property type="molecule type" value="Genomic_DNA"/>
</dbReference>
<dbReference type="KEGG" id="moj:D7D94_07940"/>
<protein>
    <submittedName>
        <fullName evidence="2">Uncharacterized protein</fullName>
    </submittedName>
</protein>
<reference evidence="2 3" key="1">
    <citation type="submission" date="2018-09" db="EMBL/GenBank/DDBJ databases">
        <title>Whole genome sequencing of Microbacterium oryzae strain MB-10T.</title>
        <authorList>
            <person name="Das S.K."/>
        </authorList>
    </citation>
    <scope>NUCLEOTIDE SEQUENCE [LARGE SCALE GENOMIC DNA]</scope>
    <source>
        <strain evidence="2 3">MB-10</strain>
    </source>
</reference>
<evidence type="ECO:0000313" key="2">
    <source>
        <dbReference type="EMBL" id="QGU27604.1"/>
    </source>
</evidence>
<dbReference type="Proteomes" id="UP000422989">
    <property type="component" value="Chromosome"/>
</dbReference>
<keyword evidence="1" id="KW-0812">Transmembrane</keyword>
<evidence type="ECO:0000256" key="1">
    <source>
        <dbReference type="SAM" id="Phobius"/>
    </source>
</evidence>
<dbReference type="AlphaFoldDB" id="A0A6I6E0D5"/>
<proteinExistence type="predicted"/>
<feature type="transmembrane region" description="Helical" evidence="1">
    <location>
        <begin position="12"/>
        <end position="30"/>
    </location>
</feature>
<evidence type="ECO:0000313" key="3">
    <source>
        <dbReference type="Proteomes" id="UP000422989"/>
    </source>
</evidence>
<keyword evidence="1" id="KW-1133">Transmembrane helix</keyword>
<organism evidence="2 3">
    <name type="scientific">Microbacterium oryzae</name>
    <dbReference type="NCBI Taxonomy" id="743009"/>
    <lineage>
        <taxon>Bacteria</taxon>
        <taxon>Bacillati</taxon>
        <taxon>Actinomycetota</taxon>
        <taxon>Actinomycetes</taxon>
        <taxon>Micrococcales</taxon>
        <taxon>Microbacteriaceae</taxon>
        <taxon>Microbacterium</taxon>
    </lineage>
</organism>
<keyword evidence="1" id="KW-0472">Membrane</keyword>